<sequence>MLLTIEPLLEHEETSPRLLMNALFQSVICQDGTRYRTLKDMEDILTLSGLTLVGTKKITTGHTVVEIKLSAAA</sequence>
<organism evidence="1 2">
    <name type="scientific">Pectobacterium parvum</name>
    <dbReference type="NCBI Taxonomy" id="2778550"/>
    <lineage>
        <taxon>Bacteria</taxon>
        <taxon>Pseudomonadati</taxon>
        <taxon>Pseudomonadota</taxon>
        <taxon>Gammaproteobacteria</taxon>
        <taxon>Enterobacterales</taxon>
        <taxon>Pectobacteriaceae</taxon>
        <taxon>Pectobacterium</taxon>
    </lineage>
</organism>
<name>A0ABW8FWQ5_9GAMM</name>
<evidence type="ECO:0008006" key="3">
    <source>
        <dbReference type="Google" id="ProtNLM"/>
    </source>
</evidence>
<protein>
    <recommendedName>
        <fullName evidence="3">Transposase</fullName>
    </recommendedName>
</protein>
<reference evidence="1 2" key="1">
    <citation type="submission" date="2024-10" db="EMBL/GenBank/DDBJ databases">
        <authorList>
            <person name="Lu C.-H."/>
        </authorList>
    </citation>
    <scope>NUCLEOTIDE SEQUENCE [LARGE SCALE GENOMIC DNA]</scope>
    <source>
        <strain evidence="1 2">22QBSP01-2</strain>
    </source>
</reference>
<keyword evidence="2" id="KW-1185">Reference proteome</keyword>
<evidence type="ECO:0000313" key="2">
    <source>
        <dbReference type="Proteomes" id="UP001617714"/>
    </source>
</evidence>
<proteinExistence type="predicted"/>
<accession>A0ABW8FWQ5</accession>
<evidence type="ECO:0000313" key="1">
    <source>
        <dbReference type="EMBL" id="MFJ5321245.1"/>
    </source>
</evidence>
<dbReference type="Proteomes" id="UP001617714">
    <property type="component" value="Unassembled WGS sequence"/>
</dbReference>
<dbReference type="EMBL" id="JBIXKD010000006">
    <property type="protein sequence ID" value="MFJ5321245.1"/>
    <property type="molecule type" value="Genomic_DNA"/>
</dbReference>
<comment type="caution">
    <text evidence="1">The sequence shown here is derived from an EMBL/GenBank/DDBJ whole genome shotgun (WGS) entry which is preliminary data.</text>
</comment>
<dbReference type="GeneID" id="90772638"/>
<gene>
    <name evidence="1" type="ORF">ACIPSN_07680</name>
</gene>
<dbReference type="RefSeq" id="WP_039483741.1">
    <property type="nucleotide sequence ID" value="NZ_CP046377.1"/>
</dbReference>